<evidence type="ECO:0000313" key="2">
    <source>
        <dbReference type="Proteomes" id="UP000234323"/>
    </source>
</evidence>
<comment type="caution">
    <text evidence="1">The sequence shown here is derived from an EMBL/GenBank/DDBJ whole genome shotgun (WGS) entry which is preliminary data.</text>
</comment>
<keyword evidence="2" id="KW-1185">Reference proteome</keyword>
<name>A0A2I1HQK7_9GLOM</name>
<dbReference type="EMBL" id="LLXI01005010">
    <property type="protein sequence ID" value="PKY61171.1"/>
    <property type="molecule type" value="Genomic_DNA"/>
</dbReference>
<dbReference type="AlphaFoldDB" id="A0A2I1HQK7"/>
<gene>
    <name evidence="1" type="ORF">RhiirA4_485778</name>
</gene>
<protein>
    <submittedName>
        <fullName evidence="1">Uncharacterized protein</fullName>
    </submittedName>
</protein>
<accession>A0A2I1HQK7</accession>
<evidence type="ECO:0000313" key="1">
    <source>
        <dbReference type="EMBL" id="PKY61171.1"/>
    </source>
</evidence>
<reference evidence="1 2" key="1">
    <citation type="submission" date="2015-10" db="EMBL/GenBank/DDBJ databases">
        <title>Genome analyses suggest a sexual origin of heterokaryosis in a supposedly ancient asexual fungus.</title>
        <authorList>
            <person name="Ropars J."/>
            <person name="Sedzielewska K."/>
            <person name="Noel J."/>
            <person name="Charron P."/>
            <person name="Farinelli L."/>
            <person name="Marton T."/>
            <person name="Kruger M."/>
            <person name="Pelin A."/>
            <person name="Brachmann A."/>
            <person name="Corradi N."/>
        </authorList>
    </citation>
    <scope>NUCLEOTIDE SEQUENCE [LARGE SCALE GENOMIC DNA]</scope>
    <source>
        <strain evidence="1 2">A4</strain>
    </source>
</reference>
<dbReference type="Proteomes" id="UP000234323">
    <property type="component" value="Unassembled WGS sequence"/>
</dbReference>
<sequence>MHINYLSERYYYSLIYASPPPPPLEQEQQPPPPPQRVCIIIQVPGLSNEDEIEINLSKSTPTILEDFIRNKDI</sequence>
<organism evidence="1 2">
    <name type="scientific">Rhizophagus irregularis</name>
    <dbReference type="NCBI Taxonomy" id="588596"/>
    <lineage>
        <taxon>Eukaryota</taxon>
        <taxon>Fungi</taxon>
        <taxon>Fungi incertae sedis</taxon>
        <taxon>Mucoromycota</taxon>
        <taxon>Glomeromycotina</taxon>
        <taxon>Glomeromycetes</taxon>
        <taxon>Glomerales</taxon>
        <taxon>Glomeraceae</taxon>
        <taxon>Rhizophagus</taxon>
    </lineage>
</organism>
<proteinExistence type="predicted"/>